<proteinExistence type="predicted"/>
<reference evidence="1 2" key="1">
    <citation type="submission" date="2015-09" db="EMBL/GenBank/DDBJ databases">
        <title>Draft genome of the parasitic nematode Teladorsagia circumcincta isolate WARC Sus (inbred).</title>
        <authorList>
            <person name="Mitreva M."/>
        </authorList>
    </citation>
    <scope>NUCLEOTIDE SEQUENCE [LARGE SCALE GENOMIC DNA]</scope>
    <source>
        <strain evidence="1 2">S</strain>
    </source>
</reference>
<evidence type="ECO:0000313" key="1">
    <source>
        <dbReference type="EMBL" id="PIO76048.1"/>
    </source>
</evidence>
<sequence length="155" mass="18370">MLLTTFIAGILILSQSRPKKRLIEVDEQEEEREVQSASCMELTKLSFHSIYESMKIFVIPREGHRRLFLYLSFGANFLDQLSFGEEKSLIGTYTLLSPFNWTKDEYANYKSLRPIVREFRPTRFPYVLKNSKLEFFQLLKYHFSKELSLARPIFP</sequence>
<accession>A0A2G9V0P0</accession>
<keyword evidence="2" id="KW-1185">Reference proteome</keyword>
<dbReference type="OrthoDB" id="3026777at2759"/>
<organism evidence="1 2">
    <name type="scientific">Teladorsagia circumcincta</name>
    <name type="common">Brown stomach worm</name>
    <name type="synonym">Ostertagia circumcincta</name>
    <dbReference type="NCBI Taxonomy" id="45464"/>
    <lineage>
        <taxon>Eukaryota</taxon>
        <taxon>Metazoa</taxon>
        <taxon>Ecdysozoa</taxon>
        <taxon>Nematoda</taxon>
        <taxon>Chromadorea</taxon>
        <taxon>Rhabditida</taxon>
        <taxon>Rhabditina</taxon>
        <taxon>Rhabditomorpha</taxon>
        <taxon>Strongyloidea</taxon>
        <taxon>Trichostrongylidae</taxon>
        <taxon>Teladorsagia</taxon>
    </lineage>
</organism>
<dbReference type="EMBL" id="KZ345083">
    <property type="protein sequence ID" value="PIO76048.1"/>
    <property type="molecule type" value="Genomic_DNA"/>
</dbReference>
<gene>
    <name evidence="1" type="ORF">TELCIR_01884</name>
</gene>
<dbReference type="Proteomes" id="UP000230423">
    <property type="component" value="Unassembled WGS sequence"/>
</dbReference>
<dbReference type="AlphaFoldDB" id="A0A2G9V0P0"/>
<name>A0A2G9V0P0_TELCI</name>
<protein>
    <submittedName>
        <fullName evidence="1">Uncharacterized protein</fullName>
    </submittedName>
</protein>
<evidence type="ECO:0000313" key="2">
    <source>
        <dbReference type="Proteomes" id="UP000230423"/>
    </source>
</evidence>